<evidence type="ECO:0000313" key="7">
    <source>
        <dbReference type="Proteomes" id="UP000002499"/>
    </source>
</evidence>
<feature type="compositionally biased region" description="Polar residues" evidence="5">
    <location>
        <begin position="1"/>
        <end position="27"/>
    </location>
</feature>
<dbReference type="PANTHER" id="PTHR42877">
    <property type="entry name" value="L-ORNITHINE N(5)-MONOOXYGENASE-RELATED"/>
    <property type="match status" value="1"/>
</dbReference>
<proteinExistence type="inferred from homology"/>
<dbReference type="PANTHER" id="PTHR42877:SF11">
    <property type="entry name" value="MONOOXYGENASE, PUTATIVE (AFU_ORTHOLOGUE AFUA_6G13790)-RELATED"/>
    <property type="match status" value="1"/>
</dbReference>
<keyword evidence="4" id="KW-0560">Oxidoreductase</keyword>
<dbReference type="Pfam" id="PF00743">
    <property type="entry name" value="FMO-like"/>
    <property type="match status" value="1"/>
</dbReference>
<name>E9EDI1_METAQ</name>
<dbReference type="AlphaFoldDB" id="E9EDI1"/>
<sequence length="567" mass="63772">MQMASLLNGTQRHPGSDGSPNGTSPTSKCIPVNDQPAFTPKRLRVVCSGAGYSGLMFAYKYKYETPSDGFIDLIIYEKNDDVGGTWLETRYPGVACDVPPHIYTFSFGPNPDWTSFYASGPEILQYIKRTTDKYNLDEKLQFNSTVTSTVWDDDKGKWLLKIQRGDQTIEDQADINGSGLLNRWKWPAIGGLHSFKGKLLHSASWDTSFDWTGKRVGIIGNGSSGIQTLPQMQPGAGQIVHYIRSPTWISNPFSADLTPEGKNFNYSKEERARFRENPEEILQLRKTIAHHFNQSFYANIIGTPQEKAASKAFEEMMKRRLNNDPKLCEKLIPSWKVGCRRLTPGEGCLESLQQSHVTLEFSATSKVTVTTIQTRGGFEELDAIVCATDFDVGFVPHWEVIGKNGVNLAEQWKDEPRAYGSVCSPNMPNYFIFNGPNAAVGHGSLLSVMEWTAEYILRWCRKIATNNIKSATVDPIATEEYNEYTQAWLKRTVSTSGCRSWFENNRQEGNVTAMYAGIILHYKKFLESFRTEDFNIDYHGPNRFAFLGNGLTAREQAGGDLALYVYK</sequence>
<keyword evidence="7" id="KW-1185">Reference proteome</keyword>
<dbReference type="GO" id="GO:0050660">
    <property type="term" value="F:flavin adenine dinucleotide binding"/>
    <property type="evidence" value="ECO:0007669"/>
    <property type="project" value="InterPro"/>
</dbReference>
<evidence type="ECO:0000256" key="3">
    <source>
        <dbReference type="ARBA" id="ARBA00022827"/>
    </source>
</evidence>
<dbReference type="GO" id="GO:0050661">
    <property type="term" value="F:NADP binding"/>
    <property type="evidence" value="ECO:0007669"/>
    <property type="project" value="InterPro"/>
</dbReference>
<evidence type="ECO:0000256" key="2">
    <source>
        <dbReference type="ARBA" id="ARBA00022630"/>
    </source>
</evidence>
<keyword evidence="3" id="KW-0274">FAD</keyword>
<comment type="similarity">
    <text evidence="1">Belongs to the FAD-binding monooxygenase family.</text>
</comment>
<dbReference type="EMBL" id="GL698558">
    <property type="protein sequence ID" value="EFY86045.1"/>
    <property type="molecule type" value="Genomic_DNA"/>
</dbReference>
<keyword evidence="2" id="KW-0285">Flavoprotein</keyword>
<evidence type="ECO:0000256" key="4">
    <source>
        <dbReference type="ARBA" id="ARBA00023002"/>
    </source>
</evidence>
<dbReference type="SUPFAM" id="SSF51905">
    <property type="entry name" value="FAD/NAD(P)-binding domain"/>
    <property type="match status" value="2"/>
</dbReference>
<evidence type="ECO:0000313" key="6">
    <source>
        <dbReference type="EMBL" id="EFY86045.1"/>
    </source>
</evidence>
<evidence type="ECO:0000256" key="5">
    <source>
        <dbReference type="SAM" id="MobiDB-lite"/>
    </source>
</evidence>
<dbReference type="Gene3D" id="3.50.50.60">
    <property type="entry name" value="FAD/NAD(P)-binding domain"/>
    <property type="match status" value="2"/>
</dbReference>
<dbReference type="InParanoid" id="E9EDI1"/>
<feature type="region of interest" description="Disordered" evidence="5">
    <location>
        <begin position="1"/>
        <end position="33"/>
    </location>
</feature>
<dbReference type="OMA" id="TFQVGCR"/>
<dbReference type="GO" id="GO:0004499">
    <property type="term" value="F:N,N-dimethylaniline monooxygenase activity"/>
    <property type="evidence" value="ECO:0007669"/>
    <property type="project" value="InterPro"/>
</dbReference>
<dbReference type="OrthoDB" id="74360at2759"/>
<dbReference type="InterPro" id="IPR020946">
    <property type="entry name" value="Flavin_mOase-like"/>
</dbReference>
<dbReference type="Proteomes" id="UP000002499">
    <property type="component" value="Unassembled WGS sequence"/>
</dbReference>
<dbReference type="HOGENOM" id="CLU_006937_6_2_1"/>
<reference evidence="6 7" key="1">
    <citation type="journal article" date="2011" name="PLoS Genet.">
        <title>Genome sequencing and comparative transcriptomics of the model entomopathogenic fungi Metarhizium anisopliae and M. acridum.</title>
        <authorList>
            <person name="Gao Q."/>
            <person name="Jin K."/>
            <person name="Ying S.H."/>
            <person name="Zhang Y."/>
            <person name="Xiao G."/>
            <person name="Shang Y."/>
            <person name="Duan Z."/>
            <person name="Hu X."/>
            <person name="Xie X.Q."/>
            <person name="Zhou G."/>
            <person name="Peng G."/>
            <person name="Luo Z."/>
            <person name="Huang W."/>
            <person name="Wang B."/>
            <person name="Fang W."/>
            <person name="Wang S."/>
            <person name="Zhong Y."/>
            <person name="Ma L.J."/>
            <person name="St Leger R.J."/>
            <person name="Zhao G.P."/>
            <person name="Pei Y."/>
            <person name="Feng M.G."/>
            <person name="Xia Y."/>
            <person name="Wang C."/>
        </authorList>
    </citation>
    <scope>NUCLEOTIDE SEQUENCE [LARGE SCALE GENOMIC DNA]</scope>
    <source>
        <strain evidence="6 7">CQMa 102</strain>
    </source>
</reference>
<accession>E9EDI1</accession>
<gene>
    <name evidence="6" type="ORF">MAC_07929</name>
</gene>
<dbReference type="InterPro" id="IPR051209">
    <property type="entry name" value="FAD-bind_Monooxygenase_sf"/>
</dbReference>
<protein>
    <submittedName>
        <fullName evidence="6">Uncharacterized protein</fullName>
    </submittedName>
</protein>
<evidence type="ECO:0000256" key="1">
    <source>
        <dbReference type="ARBA" id="ARBA00010139"/>
    </source>
</evidence>
<organism evidence="7">
    <name type="scientific">Metarhizium acridum (strain CQMa 102)</name>
    <dbReference type="NCBI Taxonomy" id="655827"/>
    <lineage>
        <taxon>Eukaryota</taxon>
        <taxon>Fungi</taxon>
        <taxon>Dikarya</taxon>
        <taxon>Ascomycota</taxon>
        <taxon>Pezizomycotina</taxon>
        <taxon>Sordariomycetes</taxon>
        <taxon>Hypocreomycetidae</taxon>
        <taxon>Hypocreales</taxon>
        <taxon>Clavicipitaceae</taxon>
        <taxon>Metarhizium</taxon>
    </lineage>
</organism>
<dbReference type="InterPro" id="IPR036188">
    <property type="entry name" value="FAD/NAD-bd_sf"/>
</dbReference>
<dbReference type="eggNOG" id="KOG1399">
    <property type="taxonomic scope" value="Eukaryota"/>
</dbReference>